<reference evidence="2" key="2">
    <citation type="submission" date="2023-05" db="EMBL/GenBank/DDBJ databases">
        <authorList>
            <consortium name="Lawrence Berkeley National Laboratory"/>
            <person name="Steindorff A."/>
            <person name="Hensen N."/>
            <person name="Bonometti L."/>
            <person name="Westerberg I."/>
            <person name="Brannstrom I.O."/>
            <person name="Guillou S."/>
            <person name="Cros-Aarteil S."/>
            <person name="Calhoun S."/>
            <person name="Haridas S."/>
            <person name="Kuo A."/>
            <person name="Mondo S."/>
            <person name="Pangilinan J."/>
            <person name="Riley R."/>
            <person name="Labutti K."/>
            <person name="Andreopoulos B."/>
            <person name="Lipzen A."/>
            <person name="Chen C."/>
            <person name="Yanf M."/>
            <person name="Daum C."/>
            <person name="Ng V."/>
            <person name="Clum A."/>
            <person name="Ohm R."/>
            <person name="Martin F."/>
            <person name="Silar P."/>
            <person name="Natvig D."/>
            <person name="Lalanne C."/>
            <person name="Gautier V."/>
            <person name="Ament-Velasquez S.L."/>
            <person name="Kruys A."/>
            <person name="Hutchinson M.I."/>
            <person name="Powell A.J."/>
            <person name="Barry K."/>
            <person name="Miller A.N."/>
            <person name="Grigoriev I.V."/>
            <person name="Debuchy R."/>
            <person name="Gladieux P."/>
            <person name="Thoren M.H."/>
            <person name="Johannesson H."/>
        </authorList>
    </citation>
    <scope>NUCLEOTIDE SEQUENCE</scope>
    <source>
        <strain evidence="2">PSN243</strain>
    </source>
</reference>
<evidence type="ECO:0000313" key="2">
    <source>
        <dbReference type="EMBL" id="KAK4446276.1"/>
    </source>
</evidence>
<feature type="chain" id="PRO_5043810110" evidence="1">
    <location>
        <begin position="18"/>
        <end position="108"/>
    </location>
</feature>
<evidence type="ECO:0000256" key="1">
    <source>
        <dbReference type="SAM" id="SignalP"/>
    </source>
</evidence>
<name>A0AAV9GCR8_9PEZI</name>
<dbReference type="AlphaFoldDB" id="A0AAV9GCR8"/>
<evidence type="ECO:0000313" key="3">
    <source>
        <dbReference type="Proteomes" id="UP001321760"/>
    </source>
</evidence>
<comment type="caution">
    <text evidence="2">The sequence shown here is derived from an EMBL/GenBank/DDBJ whole genome shotgun (WGS) entry which is preliminary data.</text>
</comment>
<organism evidence="2 3">
    <name type="scientific">Podospora aff. communis PSN243</name>
    <dbReference type="NCBI Taxonomy" id="3040156"/>
    <lineage>
        <taxon>Eukaryota</taxon>
        <taxon>Fungi</taxon>
        <taxon>Dikarya</taxon>
        <taxon>Ascomycota</taxon>
        <taxon>Pezizomycotina</taxon>
        <taxon>Sordariomycetes</taxon>
        <taxon>Sordariomycetidae</taxon>
        <taxon>Sordariales</taxon>
        <taxon>Podosporaceae</taxon>
        <taxon>Podospora</taxon>
    </lineage>
</organism>
<keyword evidence="3" id="KW-1185">Reference proteome</keyword>
<accession>A0AAV9GCR8</accession>
<keyword evidence="1" id="KW-0732">Signal</keyword>
<gene>
    <name evidence="2" type="ORF">QBC34DRAFT_470040</name>
</gene>
<dbReference type="Proteomes" id="UP001321760">
    <property type="component" value="Unassembled WGS sequence"/>
</dbReference>
<feature type="signal peptide" evidence="1">
    <location>
        <begin position="1"/>
        <end position="17"/>
    </location>
</feature>
<reference evidence="2" key="1">
    <citation type="journal article" date="2023" name="Mol. Phylogenet. Evol.">
        <title>Genome-scale phylogeny and comparative genomics of the fungal order Sordariales.</title>
        <authorList>
            <person name="Hensen N."/>
            <person name="Bonometti L."/>
            <person name="Westerberg I."/>
            <person name="Brannstrom I.O."/>
            <person name="Guillou S."/>
            <person name="Cros-Aarteil S."/>
            <person name="Calhoun S."/>
            <person name="Haridas S."/>
            <person name="Kuo A."/>
            <person name="Mondo S."/>
            <person name="Pangilinan J."/>
            <person name="Riley R."/>
            <person name="LaButti K."/>
            <person name="Andreopoulos B."/>
            <person name="Lipzen A."/>
            <person name="Chen C."/>
            <person name="Yan M."/>
            <person name="Daum C."/>
            <person name="Ng V."/>
            <person name="Clum A."/>
            <person name="Steindorff A."/>
            <person name="Ohm R.A."/>
            <person name="Martin F."/>
            <person name="Silar P."/>
            <person name="Natvig D.O."/>
            <person name="Lalanne C."/>
            <person name="Gautier V."/>
            <person name="Ament-Velasquez S.L."/>
            <person name="Kruys A."/>
            <person name="Hutchinson M.I."/>
            <person name="Powell A.J."/>
            <person name="Barry K."/>
            <person name="Miller A.N."/>
            <person name="Grigoriev I.V."/>
            <person name="Debuchy R."/>
            <person name="Gladieux P."/>
            <person name="Hiltunen Thoren M."/>
            <person name="Johannesson H."/>
        </authorList>
    </citation>
    <scope>NUCLEOTIDE SEQUENCE</scope>
    <source>
        <strain evidence="2">PSN243</strain>
    </source>
</reference>
<protein>
    <submittedName>
        <fullName evidence="2">Uncharacterized protein</fullName>
    </submittedName>
</protein>
<sequence length="108" mass="11275">MKLSIAIVAALTAASNAVIVQLFSDTNCRVAAGERNVWDNSCAPTGGFQSYRITFPGAYGQKLLAYSRNACVAPHTSCVSASYRSGICERATNAKGGSNALGSFFVVC</sequence>
<dbReference type="EMBL" id="MU865958">
    <property type="protein sequence ID" value="KAK4446276.1"/>
    <property type="molecule type" value="Genomic_DNA"/>
</dbReference>
<proteinExistence type="predicted"/>